<gene>
    <name evidence="8" type="ORF">I302_08409</name>
</gene>
<dbReference type="InterPro" id="IPR050815">
    <property type="entry name" value="TF_fung"/>
</dbReference>
<dbReference type="GO" id="GO:0008270">
    <property type="term" value="F:zinc ion binding"/>
    <property type="evidence" value="ECO:0007669"/>
    <property type="project" value="InterPro"/>
</dbReference>
<organism evidence="8">
    <name type="scientific">Kwoniella bestiolae CBS 10118</name>
    <dbReference type="NCBI Taxonomy" id="1296100"/>
    <lineage>
        <taxon>Eukaryota</taxon>
        <taxon>Fungi</taxon>
        <taxon>Dikarya</taxon>
        <taxon>Basidiomycota</taxon>
        <taxon>Agaricomycotina</taxon>
        <taxon>Tremellomycetes</taxon>
        <taxon>Tremellales</taxon>
        <taxon>Cryptococcaceae</taxon>
        <taxon>Kwoniella</taxon>
    </lineage>
</organism>
<dbReference type="GO" id="GO:0005634">
    <property type="term" value="C:nucleus"/>
    <property type="evidence" value="ECO:0007669"/>
    <property type="project" value="UniProtKB-SubCell"/>
</dbReference>
<evidence type="ECO:0000256" key="3">
    <source>
        <dbReference type="ARBA" id="ARBA00023015"/>
    </source>
</evidence>
<evidence type="ECO:0000313" key="8">
    <source>
        <dbReference type="EMBL" id="OCF21634.1"/>
    </source>
</evidence>
<dbReference type="GO" id="GO:0006351">
    <property type="term" value="P:DNA-templated transcription"/>
    <property type="evidence" value="ECO:0007669"/>
    <property type="project" value="InterPro"/>
</dbReference>
<protein>
    <recommendedName>
        <fullName evidence="7">Xylanolytic transcriptional activator regulatory domain-containing protein</fullName>
    </recommendedName>
</protein>
<reference evidence="8" key="1">
    <citation type="submission" date="2013-07" db="EMBL/GenBank/DDBJ databases">
        <title>The Genome Sequence of Cryptococcus bestiolae CBS10118.</title>
        <authorList>
            <consortium name="The Broad Institute Genome Sequencing Platform"/>
            <person name="Cuomo C."/>
            <person name="Litvintseva A."/>
            <person name="Chen Y."/>
            <person name="Heitman J."/>
            <person name="Sun S."/>
            <person name="Springer D."/>
            <person name="Dromer F."/>
            <person name="Young S.K."/>
            <person name="Zeng Q."/>
            <person name="Gargeya S."/>
            <person name="Fitzgerald M."/>
            <person name="Abouelleil A."/>
            <person name="Alvarado L."/>
            <person name="Berlin A.M."/>
            <person name="Chapman S.B."/>
            <person name="Dewar J."/>
            <person name="Goldberg J."/>
            <person name="Griggs A."/>
            <person name="Gujja S."/>
            <person name="Hansen M."/>
            <person name="Howarth C."/>
            <person name="Imamovic A."/>
            <person name="Larimer J."/>
            <person name="McCowan C."/>
            <person name="Murphy C."/>
            <person name="Pearson M."/>
            <person name="Priest M."/>
            <person name="Roberts A."/>
            <person name="Saif S."/>
            <person name="Shea T."/>
            <person name="Sykes S."/>
            <person name="Wortman J."/>
            <person name="Nusbaum C."/>
            <person name="Birren B."/>
        </authorList>
    </citation>
    <scope>NUCLEOTIDE SEQUENCE [LARGE SCALE GENOMIC DNA]</scope>
    <source>
        <strain evidence="8">CBS 10118</strain>
    </source>
</reference>
<dbReference type="VEuPathDB" id="FungiDB:I302_08409"/>
<evidence type="ECO:0000256" key="2">
    <source>
        <dbReference type="ARBA" id="ARBA00022723"/>
    </source>
</evidence>
<evidence type="ECO:0000256" key="4">
    <source>
        <dbReference type="ARBA" id="ARBA00023163"/>
    </source>
</evidence>
<evidence type="ECO:0000256" key="5">
    <source>
        <dbReference type="ARBA" id="ARBA00023242"/>
    </source>
</evidence>
<dbReference type="SMART" id="SM00906">
    <property type="entry name" value="Fungal_trans"/>
    <property type="match status" value="1"/>
</dbReference>
<feature type="region of interest" description="Disordered" evidence="6">
    <location>
        <begin position="549"/>
        <end position="579"/>
    </location>
</feature>
<proteinExistence type="predicted"/>
<dbReference type="OrthoDB" id="2399539at2759"/>
<accession>A0A1B9FS92</accession>
<feature type="region of interest" description="Disordered" evidence="6">
    <location>
        <begin position="73"/>
        <end position="97"/>
    </location>
</feature>
<evidence type="ECO:0000256" key="1">
    <source>
        <dbReference type="ARBA" id="ARBA00004123"/>
    </source>
</evidence>
<feature type="compositionally biased region" description="Polar residues" evidence="6">
    <location>
        <begin position="560"/>
        <end position="570"/>
    </location>
</feature>
<evidence type="ECO:0000256" key="6">
    <source>
        <dbReference type="SAM" id="MobiDB-lite"/>
    </source>
</evidence>
<dbReference type="Pfam" id="PF04082">
    <property type="entry name" value="Fungal_trans"/>
    <property type="match status" value="1"/>
</dbReference>
<keyword evidence="2" id="KW-0479">Metal-binding</keyword>
<feature type="domain" description="Xylanolytic transcriptional activator regulatory" evidence="7">
    <location>
        <begin position="211"/>
        <end position="289"/>
    </location>
</feature>
<keyword evidence="5" id="KW-0539">Nucleus</keyword>
<dbReference type="EMBL" id="KI894026">
    <property type="protein sequence ID" value="OCF21634.1"/>
    <property type="molecule type" value="Genomic_DNA"/>
</dbReference>
<dbReference type="InterPro" id="IPR007219">
    <property type="entry name" value="XnlR_reg_dom"/>
</dbReference>
<dbReference type="STRING" id="1296100.A0A1B9FS92"/>
<dbReference type="GO" id="GO:0000981">
    <property type="term" value="F:DNA-binding transcription factor activity, RNA polymerase II-specific"/>
    <property type="evidence" value="ECO:0007669"/>
    <property type="project" value="InterPro"/>
</dbReference>
<evidence type="ECO:0000259" key="7">
    <source>
        <dbReference type="SMART" id="SM00906"/>
    </source>
</evidence>
<reference evidence="8" key="2">
    <citation type="submission" date="2014-01" db="EMBL/GenBank/DDBJ databases">
        <title>Evolution of pathogenesis and genome organization in the Tremellales.</title>
        <authorList>
            <person name="Cuomo C."/>
            <person name="Litvintseva A."/>
            <person name="Heitman J."/>
            <person name="Chen Y."/>
            <person name="Sun S."/>
            <person name="Springer D."/>
            <person name="Dromer F."/>
            <person name="Young S."/>
            <person name="Zeng Q."/>
            <person name="Chapman S."/>
            <person name="Gujja S."/>
            <person name="Saif S."/>
            <person name="Birren B."/>
        </authorList>
    </citation>
    <scope>NUCLEOTIDE SEQUENCE</scope>
    <source>
        <strain evidence="8">CBS 10118</strain>
    </source>
</reference>
<sequence>MFDGLERRSTIDTLSSVRQSREKDSIYLFRRRRRPSSIDDPGVDETLPQDAGSVEAVATATGETVLTENMDTSWTEEMPTDFSPSRSDRGLSSSSVSDLLPPHAEVIEGVRVFLYNYFQLGFLPRAFFLEQVEKDVSSVPVFLLLSILTLSARFTPSLIKRFGGGRKASSELRRRAMSLLGDEMVAASVERMQALFLLGVSEFGEGNGGRSWLLTGMAIRMAATMRLNREATYDLPAGASPEDAIRSEMTRRSFWLIYCHDQQVAGRSPSTTFPLSSIDVLLPCEEEDFIFGQTPTTGRSALPGSLADRSSLDYATEPHRSLFATMIIGQWLWARTAEHASGMLNPRRVRPWNETESFWKLNRELELWELNLPARQTFSPFTVRVLKGQHLDLGFLSIPMLLRLSHIVLRRAYLPWMANAVDESSTKIIDSEAPPNFWQGMALHMVQNCINLHQVIQTGLATRSMKGGFPAIFGVYMCGDIAYYLNRWPKLCPKHAHHAPTMLQSALEVLEQLEEAWPLASRWRSMLAQLVQSTNLDISFGNAARASRNADKETGIYREPSSSPASSTLRPGSLPATSPAVVSQHVNAPVVNPNLNVQRDSQSAVPIAGNDLQTPGLLNSENGSTPLQFDLSSFDTLNADIFAEANGASQIAGSMPYGGIDAFGADLTAFLRGEAIDWSNPGSQMGDPAYTGEQQQEGQIGMGMSSAAFDLADLFESNTSSY</sequence>
<keyword evidence="3" id="KW-0805">Transcription regulation</keyword>
<dbReference type="PANTHER" id="PTHR47338">
    <property type="entry name" value="ZN(II)2CYS6 TRANSCRIPTION FACTOR (EUROFUNG)-RELATED"/>
    <property type="match status" value="1"/>
</dbReference>
<dbReference type="CDD" id="cd12148">
    <property type="entry name" value="fungal_TF_MHR"/>
    <property type="match status" value="1"/>
</dbReference>
<dbReference type="PANTHER" id="PTHR47338:SF5">
    <property type="entry name" value="ZN(II)2CYS6 TRANSCRIPTION FACTOR (EUROFUNG)"/>
    <property type="match status" value="1"/>
</dbReference>
<dbReference type="AlphaFoldDB" id="A0A1B9FS92"/>
<comment type="subcellular location">
    <subcellularLocation>
        <location evidence="1">Nucleus</location>
    </subcellularLocation>
</comment>
<keyword evidence="4" id="KW-0804">Transcription</keyword>
<dbReference type="GO" id="GO:0003677">
    <property type="term" value="F:DNA binding"/>
    <property type="evidence" value="ECO:0007669"/>
    <property type="project" value="InterPro"/>
</dbReference>
<name>A0A1B9FS92_9TREE</name>